<dbReference type="Gene3D" id="3.40.30.10">
    <property type="entry name" value="Glutaredoxin"/>
    <property type="match status" value="1"/>
</dbReference>
<evidence type="ECO:0000256" key="1">
    <source>
        <dbReference type="ARBA" id="ARBA00010996"/>
    </source>
</evidence>
<keyword evidence="3" id="KW-0472">Membrane</keyword>
<comment type="similarity">
    <text evidence="1">Belongs to the SCO1/2 family.</text>
</comment>
<feature type="domain" description="Thioredoxin" evidence="4">
    <location>
        <begin position="35"/>
        <end position="200"/>
    </location>
</feature>
<proteinExistence type="inferred from homology"/>
<comment type="caution">
    <text evidence="5">The sequence shown here is derived from an EMBL/GenBank/DDBJ whole genome shotgun (WGS) entry which is preliminary data.</text>
</comment>
<feature type="transmembrane region" description="Helical" evidence="3">
    <location>
        <begin position="6"/>
        <end position="27"/>
    </location>
</feature>
<reference evidence="5 6" key="1">
    <citation type="submission" date="2022-08" db="EMBL/GenBank/DDBJ databases">
        <title>Bacterial and archaeal communities from various locations to study Microbial Dark Matter (Phase II).</title>
        <authorList>
            <person name="Stepanauskas R."/>
        </authorList>
    </citation>
    <scope>NUCLEOTIDE SEQUENCE [LARGE SCALE GENOMIC DNA]</scope>
    <source>
        <strain evidence="5 6">PD1</strain>
    </source>
</reference>
<dbReference type="EMBL" id="JANUCP010000001">
    <property type="protein sequence ID" value="MCS3918377.1"/>
    <property type="molecule type" value="Genomic_DNA"/>
</dbReference>
<evidence type="ECO:0000256" key="2">
    <source>
        <dbReference type="ARBA" id="ARBA00023008"/>
    </source>
</evidence>
<evidence type="ECO:0000313" key="6">
    <source>
        <dbReference type="Proteomes" id="UP001204798"/>
    </source>
</evidence>
<sequence length="204" mass="23398">MRYWHHFVSLIAVMTIVIAITSAFVHFRSGKGRKLPVYWVVPNFQLIAHDKKPFGLKDLKGKIWVAEFFFASCAGICPIMNQNMTEVQKAFADNPDVIIVSITVDPKNDTPEVLKEYRQNFGAIDGKWFFLTGDKKAIYQLARHGFKVAAEEVPPQEEGGATDFIHSDRFILVDRHGRIRGFYNGTDKEQVKKLINDIRELLRE</sequence>
<keyword evidence="3" id="KW-1133">Transmembrane helix</keyword>
<keyword evidence="6" id="KW-1185">Reference proteome</keyword>
<dbReference type="PANTHER" id="PTHR12151:SF25">
    <property type="entry name" value="LINALOOL DEHYDRATASE_ISOMERASE DOMAIN-CONTAINING PROTEIN"/>
    <property type="match status" value="1"/>
</dbReference>
<evidence type="ECO:0000259" key="4">
    <source>
        <dbReference type="PROSITE" id="PS51352"/>
    </source>
</evidence>
<dbReference type="InterPro" id="IPR036249">
    <property type="entry name" value="Thioredoxin-like_sf"/>
</dbReference>
<evidence type="ECO:0000313" key="5">
    <source>
        <dbReference type="EMBL" id="MCS3918377.1"/>
    </source>
</evidence>
<dbReference type="CDD" id="cd02968">
    <property type="entry name" value="SCO"/>
    <property type="match status" value="1"/>
</dbReference>
<dbReference type="PANTHER" id="PTHR12151">
    <property type="entry name" value="ELECTRON TRANSPORT PROTIN SCO1/SENC FAMILY MEMBER"/>
    <property type="match status" value="1"/>
</dbReference>
<gene>
    <name evidence="5" type="ORF">M2350_000774</name>
</gene>
<keyword evidence="3" id="KW-0812">Transmembrane</keyword>
<evidence type="ECO:0000256" key="3">
    <source>
        <dbReference type="SAM" id="Phobius"/>
    </source>
</evidence>
<organism evidence="5 6">
    <name type="scientific">Candidatus Fervidibacter sacchari</name>
    <dbReference type="NCBI Taxonomy" id="1448929"/>
    <lineage>
        <taxon>Bacteria</taxon>
        <taxon>Candidatus Fervidibacterota</taxon>
        <taxon>Candidatus Fervidibacter</taxon>
    </lineage>
</organism>
<dbReference type="Pfam" id="PF02630">
    <property type="entry name" value="SCO1-SenC"/>
    <property type="match status" value="1"/>
</dbReference>
<dbReference type="Proteomes" id="UP001204798">
    <property type="component" value="Unassembled WGS sequence"/>
</dbReference>
<protein>
    <submittedName>
        <fullName evidence="5">Protein SCO1/2</fullName>
    </submittedName>
</protein>
<dbReference type="InterPro" id="IPR003782">
    <property type="entry name" value="SCO1/SenC"/>
</dbReference>
<dbReference type="PROSITE" id="PS51352">
    <property type="entry name" value="THIOREDOXIN_2"/>
    <property type="match status" value="1"/>
</dbReference>
<name>A0ABT2EK99_9BACT</name>
<dbReference type="SUPFAM" id="SSF52833">
    <property type="entry name" value="Thioredoxin-like"/>
    <property type="match status" value="1"/>
</dbReference>
<accession>A0ABT2EK99</accession>
<dbReference type="RefSeq" id="WP_259094097.1">
    <property type="nucleotide sequence ID" value="NZ_CP130454.1"/>
</dbReference>
<keyword evidence="2" id="KW-0186">Copper</keyword>
<dbReference type="InterPro" id="IPR013766">
    <property type="entry name" value="Thioredoxin_domain"/>
</dbReference>